<keyword evidence="8" id="KW-1185">Reference proteome</keyword>
<comment type="pathway">
    <text evidence="5">Cofactor biosynthesis; coenzyme A biosynthesis; CoA from (R)-pantothenate: step 5/5.</text>
</comment>
<dbReference type="Proteomes" id="UP001155280">
    <property type="component" value="Unassembled WGS sequence"/>
</dbReference>
<dbReference type="EMBL" id="JANCNS010000002">
    <property type="protein sequence ID" value="MCP9199751.1"/>
    <property type="molecule type" value="Genomic_DNA"/>
</dbReference>
<dbReference type="CDD" id="cd02022">
    <property type="entry name" value="DPCK"/>
    <property type="match status" value="1"/>
</dbReference>
<dbReference type="AlphaFoldDB" id="A0A9X2I2E5"/>
<comment type="similarity">
    <text evidence="1 5">Belongs to the CoaE family.</text>
</comment>
<evidence type="ECO:0000313" key="7">
    <source>
        <dbReference type="EMBL" id="MCP9199751.1"/>
    </source>
</evidence>
<reference evidence="7" key="1">
    <citation type="submission" date="2022-07" db="EMBL/GenBank/DDBJ databases">
        <title>Gramela sediminis sp. nov., isolated from deep-sea sediment of the Indian Ocean.</title>
        <authorList>
            <person name="Shi H."/>
        </authorList>
    </citation>
    <scope>NUCLEOTIDE SEQUENCE</scope>
    <source>
        <strain evidence="7">GC03-9</strain>
    </source>
</reference>
<dbReference type="PANTHER" id="PTHR10695:SF46">
    <property type="entry name" value="BIFUNCTIONAL COENZYME A SYNTHASE-RELATED"/>
    <property type="match status" value="1"/>
</dbReference>
<evidence type="ECO:0000256" key="5">
    <source>
        <dbReference type="HAMAP-Rule" id="MF_00376"/>
    </source>
</evidence>
<dbReference type="Pfam" id="PF01121">
    <property type="entry name" value="CoaE"/>
    <property type="match status" value="1"/>
</dbReference>
<dbReference type="HAMAP" id="MF_00376">
    <property type="entry name" value="Dephospho_CoA_kinase"/>
    <property type="match status" value="1"/>
</dbReference>
<organism evidence="7 8">
    <name type="scientific">Christiangramia oceanisediminis</name>
    <dbReference type="NCBI Taxonomy" id="2920386"/>
    <lineage>
        <taxon>Bacteria</taxon>
        <taxon>Pseudomonadati</taxon>
        <taxon>Bacteroidota</taxon>
        <taxon>Flavobacteriia</taxon>
        <taxon>Flavobacteriales</taxon>
        <taxon>Flavobacteriaceae</taxon>
        <taxon>Christiangramia</taxon>
    </lineage>
</organism>
<comment type="subcellular location">
    <subcellularLocation>
        <location evidence="5">Cytoplasm</location>
    </subcellularLocation>
</comment>
<dbReference type="GO" id="GO:0005524">
    <property type="term" value="F:ATP binding"/>
    <property type="evidence" value="ECO:0007669"/>
    <property type="project" value="UniProtKB-UniRule"/>
</dbReference>
<dbReference type="Gene3D" id="3.40.50.300">
    <property type="entry name" value="P-loop containing nucleotide triphosphate hydrolases"/>
    <property type="match status" value="1"/>
</dbReference>
<dbReference type="InterPro" id="IPR027417">
    <property type="entry name" value="P-loop_NTPase"/>
</dbReference>
<dbReference type="RefSeq" id="WP_241551567.1">
    <property type="nucleotide sequence ID" value="NZ_JANCNS010000002.1"/>
</dbReference>
<feature type="binding site" evidence="5">
    <location>
        <begin position="11"/>
        <end position="16"/>
    </location>
    <ligand>
        <name>ATP</name>
        <dbReference type="ChEBI" id="CHEBI:30616"/>
    </ligand>
</feature>
<evidence type="ECO:0000256" key="2">
    <source>
        <dbReference type="ARBA" id="ARBA00022741"/>
    </source>
</evidence>
<evidence type="ECO:0000256" key="1">
    <source>
        <dbReference type="ARBA" id="ARBA00009018"/>
    </source>
</evidence>
<keyword evidence="5 7" id="KW-0418">Kinase</keyword>
<keyword evidence="3 5" id="KW-0067">ATP-binding</keyword>
<keyword evidence="5" id="KW-0963">Cytoplasm</keyword>
<comment type="catalytic activity">
    <reaction evidence="5">
        <text>3'-dephospho-CoA + ATP = ADP + CoA + H(+)</text>
        <dbReference type="Rhea" id="RHEA:18245"/>
        <dbReference type="ChEBI" id="CHEBI:15378"/>
        <dbReference type="ChEBI" id="CHEBI:30616"/>
        <dbReference type="ChEBI" id="CHEBI:57287"/>
        <dbReference type="ChEBI" id="CHEBI:57328"/>
        <dbReference type="ChEBI" id="CHEBI:456216"/>
        <dbReference type="EC" id="2.7.1.24"/>
    </reaction>
</comment>
<evidence type="ECO:0000313" key="8">
    <source>
        <dbReference type="Proteomes" id="UP001155280"/>
    </source>
</evidence>
<gene>
    <name evidence="5 7" type="primary">coaE</name>
    <name evidence="7" type="ORF">MKO06_07535</name>
</gene>
<dbReference type="PANTHER" id="PTHR10695">
    <property type="entry name" value="DEPHOSPHO-COA KINASE-RELATED"/>
    <property type="match status" value="1"/>
</dbReference>
<keyword evidence="2 5" id="KW-0547">Nucleotide-binding</keyword>
<comment type="caution">
    <text evidence="7">The sequence shown here is derived from an EMBL/GenBank/DDBJ whole genome shotgun (WGS) entry which is preliminary data.</text>
</comment>
<protein>
    <recommendedName>
        <fullName evidence="5 6">Dephospho-CoA kinase</fullName>
        <ecNumber evidence="5 6">2.7.1.24</ecNumber>
    </recommendedName>
    <alternativeName>
        <fullName evidence="5">Dephosphocoenzyme A kinase</fullName>
    </alternativeName>
</protein>
<evidence type="ECO:0000256" key="3">
    <source>
        <dbReference type="ARBA" id="ARBA00022840"/>
    </source>
</evidence>
<dbReference type="PROSITE" id="PS51219">
    <property type="entry name" value="DPCK"/>
    <property type="match status" value="1"/>
</dbReference>
<dbReference type="GO" id="GO:0005737">
    <property type="term" value="C:cytoplasm"/>
    <property type="evidence" value="ECO:0007669"/>
    <property type="project" value="UniProtKB-SubCell"/>
</dbReference>
<dbReference type="EC" id="2.7.1.24" evidence="5 6"/>
<name>A0A9X2I2E5_9FLAO</name>
<dbReference type="SUPFAM" id="SSF52540">
    <property type="entry name" value="P-loop containing nucleoside triphosphate hydrolases"/>
    <property type="match status" value="1"/>
</dbReference>
<keyword evidence="5 7" id="KW-0808">Transferase</keyword>
<dbReference type="GO" id="GO:0004140">
    <property type="term" value="F:dephospho-CoA kinase activity"/>
    <property type="evidence" value="ECO:0007669"/>
    <property type="project" value="UniProtKB-UniRule"/>
</dbReference>
<evidence type="ECO:0000256" key="4">
    <source>
        <dbReference type="ARBA" id="ARBA00022993"/>
    </source>
</evidence>
<dbReference type="NCBIfam" id="TIGR00152">
    <property type="entry name" value="dephospho-CoA kinase"/>
    <property type="match status" value="1"/>
</dbReference>
<dbReference type="InterPro" id="IPR001977">
    <property type="entry name" value="Depp_CoAkinase"/>
</dbReference>
<sequence length="197" mass="22587">MKIVGLTGGIGSGKTTVAGFFRELEIPVYIADDAGKRLMETSEDIREKIVSLFGEAAYNGKQPDRKFIASKVFNDQEQLKKLNEIIHPAVESDFRDWVSKQEAEYVIYEAAILFETGSYKKCDFSILVTAPQKLRIERLQKRDQSTKSEIKQRMDNQWSDEKKAELADFLIKNEDLKDTRLQVEHIHNKILKAGQNC</sequence>
<accession>A0A9X2I2E5</accession>
<comment type="function">
    <text evidence="5">Catalyzes the phosphorylation of the 3'-hydroxyl group of dephosphocoenzyme A to form coenzyme A.</text>
</comment>
<dbReference type="GO" id="GO:0015937">
    <property type="term" value="P:coenzyme A biosynthetic process"/>
    <property type="evidence" value="ECO:0007669"/>
    <property type="project" value="UniProtKB-UniRule"/>
</dbReference>
<proteinExistence type="inferred from homology"/>
<keyword evidence="4 5" id="KW-0173">Coenzyme A biosynthesis</keyword>
<evidence type="ECO:0000256" key="6">
    <source>
        <dbReference type="NCBIfam" id="TIGR00152"/>
    </source>
</evidence>